<feature type="compositionally biased region" description="Polar residues" evidence="1">
    <location>
        <begin position="13"/>
        <end position="25"/>
    </location>
</feature>
<sequence length="125" mass="13641">LVENVQRRDVHPVSQSDIASAQVSSREADGASPESRAAIHAMVVSSKTCVAVDPKSNKRCEGSPMVKAWTDDYNGLNYFVGCSGWRKNFKDGHLRESIPSRVDPGLLAKCLKREKLVEGTAKDTP</sequence>
<feature type="non-terminal residue" evidence="2">
    <location>
        <position position="125"/>
    </location>
</feature>
<evidence type="ECO:0000256" key="1">
    <source>
        <dbReference type="SAM" id="MobiDB-lite"/>
    </source>
</evidence>
<name>A0ABR3EI81_9AGAR</name>
<keyword evidence="3" id="KW-1185">Reference proteome</keyword>
<evidence type="ECO:0000313" key="2">
    <source>
        <dbReference type="EMBL" id="KAL0562588.1"/>
    </source>
</evidence>
<accession>A0ABR3EI81</accession>
<proteinExistence type="predicted"/>
<gene>
    <name evidence="2" type="ORF">V5O48_019497</name>
</gene>
<comment type="caution">
    <text evidence="2">The sequence shown here is derived from an EMBL/GenBank/DDBJ whole genome shotgun (WGS) entry which is preliminary data.</text>
</comment>
<organism evidence="2 3">
    <name type="scientific">Marasmius crinis-equi</name>
    <dbReference type="NCBI Taxonomy" id="585013"/>
    <lineage>
        <taxon>Eukaryota</taxon>
        <taxon>Fungi</taxon>
        <taxon>Dikarya</taxon>
        <taxon>Basidiomycota</taxon>
        <taxon>Agaricomycotina</taxon>
        <taxon>Agaricomycetes</taxon>
        <taxon>Agaricomycetidae</taxon>
        <taxon>Agaricales</taxon>
        <taxon>Marasmiineae</taxon>
        <taxon>Marasmiaceae</taxon>
        <taxon>Marasmius</taxon>
    </lineage>
</organism>
<feature type="region of interest" description="Disordered" evidence="1">
    <location>
        <begin position="1"/>
        <end position="35"/>
    </location>
</feature>
<dbReference type="Proteomes" id="UP001465976">
    <property type="component" value="Unassembled WGS sequence"/>
</dbReference>
<feature type="compositionally biased region" description="Basic and acidic residues" evidence="1">
    <location>
        <begin position="1"/>
        <end position="11"/>
    </location>
</feature>
<evidence type="ECO:0000313" key="3">
    <source>
        <dbReference type="Proteomes" id="UP001465976"/>
    </source>
</evidence>
<protein>
    <submittedName>
        <fullName evidence="2">Uncharacterized protein</fullName>
    </submittedName>
</protein>
<feature type="non-terminal residue" evidence="2">
    <location>
        <position position="1"/>
    </location>
</feature>
<dbReference type="EMBL" id="JBAHYK010005118">
    <property type="protein sequence ID" value="KAL0562588.1"/>
    <property type="molecule type" value="Genomic_DNA"/>
</dbReference>
<reference evidence="2 3" key="1">
    <citation type="submission" date="2024-02" db="EMBL/GenBank/DDBJ databases">
        <title>A draft genome for the cacao thread blight pathogen Marasmius crinis-equi.</title>
        <authorList>
            <person name="Cohen S.P."/>
            <person name="Baruah I.K."/>
            <person name="Amoako-Attah I."/>
            <person name="Bukari Y."/>
            <person name="Meinhardt L.W."/>
            <person name="Bailey B.A."/>
        </authorList>
    </citation>
    <scope>NUCLEOTIDE SEQUENCE [LARGE SCALE GENOMIC DNA]</scope>
    <source>
        <strain evidence="2 3">GH-76</strain>
    </source>
</reference>